<sequence>MAVGTQLGLLLWKNFTYRRRQRIQLAIEILWPLFLFLILTSMRRSHPPFKQHECHFPNKALPSAGTLPWLQGIICNMNNPCFRHPTAGEAPGVVGNFDGAILSRLLTEARQVLLRGDGQRLLRSFARLLPALRRLRDSGNQRREYLREDETFSRFLRTNTSLPPALVDELMGARLSPRIVSVGAEQLSSELGGITGAVEALGSFLRDAASLMEEVHPSLPWPLPTPTVFLSAPVSHCPAPLSSHSSQVSSMTSLAELQQELAKLRAPNTSTPSTGGFRALSRIACGHPEGGGLRIPSLNWYEDNDVKAFLDRNSSEQKPVASGSTSPFCRELLRSLESSPLSQIFWRGIKPLFVGKILYTPPGPGPDSVMAEVNRTFRELAVLGELGGAWQELGPQIYTLLNSSLEIQVLQDLLLAPSTAQLLDGFLNGTSWKLQELATFLAGPAGGPGLTWHQVYADVDAVLSTLSQFMECVCLDKIEAVATEEQLVARALELLEEQQFWAAVVFQPPINATAPGLPPHVRYKIRMDIDDVTRTNKIKDRFWDPGPAADPFSDLRYVRGGFVYIQDLVEQAVVRVQTGAAPRTGVYVQQMPYPCYVDDVFLRVLNRSLPLFMTLAWIYSVAMIIKGVVHEKEMRLKETMKTMGLSNGILWLSWFISSFIPFLLSCALLVLILKARCRSQGTAWLGNILPYSNPAVIFLFLGTFSMATISQCFLISTFFPRANLASACGGIIYFSLYLPYVLCVAWRDYITFPIRVLVSLLSPVAFGFGCDYFSLYEEQGVGIQWYNLGASPVPGDPYSFAAAMGLLLLDAVLYGLATWYLEGVFPGQYGIPKPWNFPFLKSYWFGESSSSGHSLYHTSPHTAPQVLVEEPPAELQPGVSIRNLVKVYGSSGRAAVNGLSLDFYEGQITSFLGHNGAGKTTTMSILTGLLPPTSGTAYILGWDIRSDIDSIRRSMGMCPQHNVLFDILTVEEHVWFYGRLKGLSEQQVQEELEQLLQDTGLPHKRREQTRNLSGGMQRKLSVAIAFVGGSRVVILDEPTAGVDPFSRRSIWELLLKYRKGRTIILSTHYMDEAELLGDRTAIISQGRLCCCGSPLFLKARLGTGYHLTLVKRERSGTGGSTGTVPGVTKKVGSSTLMIIPQRAASVSIPGIGGHWGPGPALSALIQKLVPGSRLVEDIGHEVLFILPYSGARDGAFGELFCELDARLGELGVSSYGISDTTLEEVPRGAVEPGEVGAGGCLGGLGAPACSILSLLGLGGCPGQHLVPPRPTWHEPLARPVSALAAEEPRETDLLRGAAGQACGRVRGWALTCRQLRALFTKRMLHARRSTRGFFAQIVLPAVFVCVALLFSLIVPPFGKYPPLQLQPWMYGQQFTFFRCVPSPLPAVSLVPHCHQLTPVSPGSNDAPGDPDTTRLLDALLAEPGFGTKCMKEDGKTVGLCPPASHPDGFSAPSASPSLLEVLWRGNWTRAEPSPPCQCSGPGAHRMLPECPEGAGGLPPPQVQRGTGDILQNLTGRNISDYLVKTYPQIIQLWNCGISWQIWEPHFSHRYGGFSLGAGSSQALPSAEEVDQAVLELRTLLNITPVGLNSDPGSALASQCWETPLTPCSCTQGSPSDRLLANLSRFIEGLDARRNIKVWFNNKGWHAMVSFLNVASNGLLRARLPPGTDPARFGITATNHPLNLTKEQLSEAALMATSVDVLVSICVIFAMSFVPASFVVFLIEERVSKAKHLQFVSGMKPITYWLGNFTWDMCNYLVPALLVILIFLCFQQESYVSSANLPSLVLLLLLYGWSITPLMYPASFLFSIPSTAYVALTCINLFIGINGSVATFVLELFVDQNLNDINRILKKVFLIFPHFCLGRGLIDMVKNQAMADAFERFGEKRFVSPLSWDLAGKNMFAMAIEGIVFFLFTLLLQYHSLFLRLGPRALELPSLGDEDQDVARERVRVGSIPPQDHLLLLKDLTKVYRRRKAPAVDRLCVAIPAGECFGLLGVNGAGKTSTFKMLTGDTEVTLGEAWLKGHSVLTDLQSVHQHMGYCPQFDAITDLLTGREHLEFYSRLRGVPEEETPRVAQWGIAALGLGPHADRPAGKYSGGNKRKLSTAIALLGCPPVVFLDEPTTGMDPQARRFLWERILGVIRDGRSVVLTSHSMEECEALCTRMAIMVNGRFRCLGSVQHLKNRFGDGYTVVVRVGGPGPAAVQALLQQHFPGIVLREQHGGLLQYHLPARVASLATVFSLLAAHRGPCHIEDYSVSQTTLDQVTGEAGVRVRWPCPMVLSLIMPFPQVFVHFAQEQSDGDAGEITAPGQDAALNPGRRLTTFLEDDSYQESAV</sequence>
<feature type="transmembrane region" description="Helical" evidence="13">
    <location>
        <begin position="724"/>
        <end position="744"/>
    </location>
</feature>
<feature type="transmembrane region" description="Helical" evidence="13">
    <location>
        <begin position="798"/>
        <end position="821"/>
    </location>
</feature>
<dbReference type="GO" id="GO:0140326">
    <property type="term" value="F:ATPase-coupled intramembrane lipid transporter activity"/>
    <property type="evidence" value="ECO:0007669"/>
    <property type="project" value="UniProtKB-EC"/>
</dbReference>
<dbReference type="InterPro" id="IPR027417">
    <property type="entry name" value="P-loop_NTPase"/>
</dbReference>
<keyword evidence="7" id="KW-1278">Translocase</keyword>
<reference evidence="15 16" key="1">
    <citation type="submission" date="2019-09" db="EMBL/GenBank/DDBJ databases">
        <title>Bird 10,000 Genomes (B10K) Project - Family phase.</title>
        <authorList>
            <person name="Zhang G."/>
        </authorList>
    </citation>
    <scope>NUCLEOTIDE SEQUENCE [LARGE SCALE GENOMIC DNA]</scope>
    <source>
        <strain evidence="15">B10K-OTA-212792</strain>
        <tissue evidence="15">Blood</tissue>
    </source>
</reference>
<feature type="non-terminal residue" evidence="15">
    <location>
        <position position="1"/>
    </location>
</feature>
<feature type="transmembrane region" description="Helical" evidence="13">
    <location>
        <begin position="1811"/>
        <end position="1833"/>
    </location>
</feature>
<feature type="domain" description="ABC transporter" evidence="14">
    <location>
        <begin position="879"/>
        <end position="1110"/>
    </location>
</feature>
<dbReference type="GO" id="GO:0005548">
    <property type="term" value="F:phospholipid transporter activity"/>
    <property type="evidence" value="ECO:0007669"/>
    <property type="project" value="UniProtKB-ARBA"/>
</dbReference>
<evidence type="ECO:0000256" key="8">
    <source>
        <dbReference type="ARBA" id="ARBA00022989"/>
    </source>
</evidence>
<organism evidence="15 16">
    <name type="scientific">Callaeas wilsoni</name>
    <name type="common">North Island kokako</name>
    <dbReference type="NCBI Taxonomy" id="1347786"/>
    <lineage>
        <taxon>Eukaryota</taxon>
        <taxon>Metazoa</taxon>
        <taxon>Chordata</taxon>
        <taxon>Craniata</taxon>
        <taxon>Vertebrata</taxon>
        <taxon>Euteleostomi</taxon>
        <taxon>Archelosauria</taxon>
        <taxon>Archosauria</taxon>
        <taxon>Dinosauria</taxon>
        <taxon>Saurischia</taxon>
        <taxon>Theropoda</taxon>
        <taxon>Coelurosauria</taxon>
        <taxon>Aves</taxon>
        <taxon>Neognathae</taxon>
        <taxon>Neoaves</taxon>
        <taxon>Telluraves</taxon>
        <taxon>Australaves</taxon>
        <taxon>Passeriformes</taxon>
        <taxon>Corvoidea</taxon>
        <taxon>Callaeidae</taxon>
        <taxon>Callaeas</taxon>
    </lineage>
</organism>
<keyword evidence="16" id="KW-1185">Reference proteome</keyword>
<feature type="transmembrane region" description="Helical" evidence="13">
    <location>
        <begin position="694"/>
        <end position="718"/>
    </location>
</feature>
<comment type="catalytic activity">
    <reaction evidence="12">
        <text>ATP + H2O + phospholipidSide 1 = ADP + phosphate + phospholipidSide 2.</text>
        <dbReference type="EC" id="7.6.2.1"/>
    </reaction>
</comment>
<dbReference type="GO" id="GO:0140359">
    <property type="term" value="F:ABC-type transporter activity"/>
    <property type="evidence" value="ECO:0007669"/>
    <property type="project" value="InterPro"/>
</dbReference>
<keyword evidence="10" id="KW-1015">Disulfide bond</keyword>
<dbReference type="InterPro" id="IPR056264">
    <property type="entry name" value="R2_ABCA1-4-like"/>
</dbReference>
<dbReference type="EC" id="7.6.2.1" evidence="2"/>
<gene>
    <name evidence="15" type="primary">Abca1_0</name>
    <name evidence="15" type="ORF">CALWIL_R13499</name>
</gene>
<dbReference type="InterPro" id="IPR003593">
    <property type="entry name" value="AAA+_ATPase"/>
</dbReference>
<keyword evidence="4 13" id="KW-0812">Transmembrane</keyword>
<dbReference type="GO" id="GO:0016887">
    <property type="term" value="F:ATP hydrolysis activity"/>
    <property type="evidence" value="ECO:0007669"/>
    <property type="project" value="InterPro"/>
</dbReference>
<dbReference type="Pfam" id="PF12698">
    <property type="entry name" value="ABC2_membrane_3"/>
    <property type="match status" value="2"/>
</dbReference>
<dbReference type="PROSITE" id="PS00211">
    <property type="entry name" value="ABC_TRANSPORTER_1"/>
    <property type="match status" value="1"/>
</dbReference>
<accession>A0A7L4KZ33</accession>
<keyword evidence="3" id="KW-0597">Phosphoprotein</keyword>
<feature type="domain" description="ABC transporter" evidence="14">
    <location>
        <begin position="1958"/>
        <end position="2190"/>
    </location>
</feature>
<keyword evidence="11" id="KW-0325">Glycoprotein</keyword>
<dbReference type="GO" id="GO:0005524">
    <property type="term" value="F:ATP binding"/>
    <property type="evidence" value="ECO:0007669"/>
    <property type="project" value="UniProtKB-KW"/>
</dbReference>
<dbReference type="SMART" id="SM00382">
    <property type="entry name" value="AAA"/>
    <property type="match status" value="2"/>
</dbReference>
<dbReference type="Pfam" id="PF23321">
    <property type="entry name" value="R1_ABCA1"/>
    <property type="match status" value="1"/>
</dbReference>
<dbReference type="InterPro" id="IPR003439">
    <property type="entry name" value="ABC_transporter-like_ATP-bd"/>
</dbReference>
<evidence type="ECO:0000259" key="14">
    <source>
        <dbReference type="PROSITE" id="PS50893"/>
    </source>
</evidence>
<dbReference type="CDD" id="cd03263">
    <property type="entry name" value="ABC_subfamily_A"/>
    <property type="match status" value="2"/>
</dbReference>
<keyword evidence="6" id="KW-0067">ATP-binding</keyword>
<evidence type="ECO:0000256" key="12">
    <source>
        <dbReference type="ARBA" id="ARBA00034036"/>
    </source>
</evidence>
<keyword evidence="8 13" id="KW-1133">Transmembrane helix</keyword>
<evidence type="ECO:0000256" key="7">
    <source>
        <dbReference type="ARBA" id="ARBA00022967"/>
    </source>
</evidence>
<feature type="non-terminal residue" evidence="15">
    <location>
        <position position="2330"/>
    </location>
</feature>
<dbReference type="SUPFAM" id="SSF52540">
    <property type="entry name" value="P-loop containing nucleoside triphosphate hydrolases"/>
    <property type="match status" value="2"/>
</dbReference>
<evidence type="ECO:0000313" key="15">
    <source>
        <dbReference type="EMBL" id="NXY58262.1"/>
    </source>
</evidence>
<feature type="transmembrane region" description="Helical" evidence="13">
    <location>
        <begin position="609"/>
        <end position="629"/>
    </location>
</feature>
<evidence type="ECO:0000256" key="4">
    <source>
        <dbReference type="ARBA" id="ARBA00022692"/>
    </source>
</evidence>
<name>A0A7L4KZ33_9CORV</name>
<dbReference type="InterPro" id="IPR013525">
    <property type="entry name" value="ABC2_TM"/>
</dbReference>
<dbReference type="Proteomes" id="UP000576729">
    <property type="component" value="Unassembled WGS sequence"/>
</dbReference>
<dbReference type="FunFam" id="3.40.50.300:FF:000232">
    <property type="entry name" value="ATP-binding cassette, sub-family A (ABC1), member 1"/>
    <property type="match status" value="1"/>
</dbReference>
<comment type="caution">
    <text evidence="15">The sequence shown here is derived from an EMBL/GenBank/DDBJ whole genome shotgun (WGS) entry which is preliminary data.</text>
</comment>
<dbReference type="InterPro" id="IPR026082">
    <property type="entry name" value="ABCA"/>
</dbReference>
<evidence type="ECO:0000256" key="6">
    <source>
        <dbReference type="ARBA" id="ARBA00022840"/>
    </source>
</evidence>
<evidence type="ECO:0000256" key="2">
    <source>
        <dbReference type="ARBA" id="ARBA00012189"/>
    </source>
</evidence>
<evidence type="ECO:0000256" key="9">
    <source>
        <dbReference type="ARBA" id="ARBA00023136"/>
    </source>
</evidence>
<evidence type="ECO:0000256" key="10">
    <source>
        <dbReference type="ARBA" id="ARBA00023157"/>
    </source>
</evidence>
<proteinExistence type="predicted"/>
<feature type="transmembrane region" description="Helical" evidence="13">
    <location>
        <begin position="1743"/>
        <end position="1767"/>
    </location>
</feature>
<feature type="transmembrane region" description="Helical" evidence="13">
    <location>
        <begin position="1898"/>
        <end position="1917"/>
    </location>
</feature>
<feature type="transmembrane region" description="Helical" evidence="13">
    <location>
        <begin position="1700"/>
        <end position="1722"/>
    </location>
</feature>
<feature type="transmembrane region" description="Helical" evidence="13">
    <location>
        <begin position="23"/>
        <end position="42"/>
    </location>
</feature>
<keyword evidence="5" id="KW-0547">Nucleotide-binding</keyword>
<dbReference type="EMBL" id="VWPU01008887">
    <property type="protein sequence ID" value="NXY58262.1"/>
    <property type="molecule type" value="Genomic_DNA"/>
</dbReference>
<dbReference type="PANTHER" id="PTHR19229:SF49">
    <property type="entry name" value="PHOSPHOLIPID-TRANSPORTING ATPASE ABCA7"/>
    <property type="match status" value="1"/>
</dbReference>
<dbReference type="PROSITE" id="PS50893">
    <property type="entry name" value="ABC_TRANSPORTER_2"/>
    <property type="match status" value="2"/>
</dbReference>
<dbReference type="Gene3D" id="3.40.50.300">
    <property type="entry name" value="P-loop containing nucleotide triphosphate hydrolases"/>
    <property type="match status" value="2"/>
</dbReference>
<evidence type="ECO:0000256" key="3">
    <source>
        <dbReference type="ARBA" id="ARBA00022553"/>
    </source>
</evidence>
<evidence type="ECO:0000256" key="5">
    <source>
        <dbReference type="ARBA" id="ARBA00022741"/>
    </source>
</evidence>
<feature type="transmembrane region" description="Helical" evidence="13">
    <location>
        <begin position="1332"/>
        <end position="1354"/>
    </location>
</feature>
<dbReference type="FunFam" id="3.40.50.300:FF:000264">
    <property type="entry name" value="ATP-binding cassette, sub-family A (ABC1), member 1"/>
    <property type="match status" value="1"/>
</dbReference>
<evidence type="ECO:0000256" key="11">
    <source>
        <dbReference type="ARBA" id="ARBA00023180"/>
    </source>
</evidence>
<dbReference type="InterPro" id="IPR017871">
    <property type="entry name" value="ABC_transporter-like_CS"/>
</dbReference>
<feature type="transmembrane region" description="Helical" evidence="13">
    <location>
        <begin position="756"/>
        <end position="775"/>
    </location>
</feature>
<keyword evidence="9 13" id="KW-0472">Membrane</keyword>
<protein>
    <recommendedName>
        <fullName evidence="2">P-type phospholipid transporter</fullName>
        <ecNumber evidence="2">7.6.2.1</ecNumber>
    </recommendedName>
</protein>
<comment type="subcellular location">
    <subcellularLocation>
        <location evidence="1">Membrane</location>
        <topology evidence="1">Multi-pass membrane protein</topology>
    </subcellularLocation>
</comment>
<dbReference type="Pfam" id="PF00005">
    <property type="entry name" value="ABC_tran"/>
    <property type="match status" value="2"/>
</dbReference>
<feature type="transmembrane region" description="Helical" evidence="13">
    <location>
        <begin position="649"/>
        <end position="673"/>
    </location>
</feature>
<evidence type="ECO:0000256" key="1">
    <source>
        <dbReference type="ARBA" id="ARBA00004141"/>
    </source>
</evidence>
<evidence type="ECO:0000313" key="16">
    <source>
        <dbReference type="Proteomes" id="UP000576729"/>
    </source>
</evidence>
<dbReference type="PANTHER" id="PTHR19229">
    <property type="entry name" value="ATP-BINDING CASSETTE TRANSPORTER SUBFAMILY A ABCA"/>
    <property type="match status" value="1"/>
</dbReference>
<evidence type="ECO:0000256" key="13">
    <source>
        <dbReference type="SAM" id="Phobius"/>
    </source>
</evidence>
<dbReference type="GO" id="GO:0016020">
    <property type="term" value="C:membrane"/>
    <property type="evidence" value="ECO:0007669"/>
    <property type="project" value="UniProtKB-SubCell"/>
</dbReference>
<feature type="transmembrane region" description="Helical" evidence="13">
    <location>
        <begin position="1779"/>
        <end position="1799"/>
    </location>
</feature>